<dbReference type="Proteomes" id="UP000011116">
    <property type="component" value="Chromosome 7H"/>
</dbReference>
<evidence type="ECO:0000313" key="3">
    <source>
        <dbReference type="Proteomes" id="UP000011116"/>
    </source>
</evidence>
<dbReference type="OMA" id="AYEVDCI"/>
<protein>
    <submittedName>
        <fullName evidence="2">Uncharacterized protein</fullName>
    </submittedName>
</protein>
<dbReference type="EnsemblPlants" id="HORVU.MOREX.r3.7HG0669380.1">
    <property type="protein sequence ID" value="HORVU.MOREX.r3.7HG0669380.1.CDS1"/>
    <property type="gene ID" value="HORVU.MOREX.r3.7HG0669380"/>
</dbReference>
<dbReference type="Gramene" id="HORVU.MOREX.r3.7HG0669380.1">
    <property type="protein sequence ID" value="HORVU.MOREX.r3.7HG0669380.1.CDS1"/>
    <property type="gene ID" value="HORVU.MOREX.r3.7HG0669380"/>
</dbReference>
<evidence type="ECO:0000313" key="2">
    <source>
        <dbReference type="EnsemblPlants" id="HORVU.MOREX.r3.7HG0669380.1.CDS1"/>
    </source>
</evidence>
<organism evidence="2 3">
    <name type="scientific">Hordeum vulgare subsp. vulgare</name>
    <name type="common">Domesticated barley</name>
    <dbReference type="NCBI Taxonomy" id="112509"/>
    <lineage>
        <taxon>Eukaryota</taxon>
        <taxon>Viridiplantae</taxon>
        <taxon>Streptophyta</taxon>
        <taxon>Embryophyta</taxon>
        <taxon>Tracheophyta</taxon>
        <taxon>Spermatophyta</taxon>
        <taxon>Magnoliopsida</taxon>
        <taxon>Liliopsida</taxon>
        <taxon>Poales</taxon>
        <taxon>Poaceae</taxon>
        <taxon>BOP clade</taxon>
        <taxon>Pooideae</taxon>
        <taxon>Triticodae</taxon>
        <taxon>Triticeae</taxon>
        <taxon>Hordeinae</taxon>
        <taxon>Hordeum</taxon>
    </lineage>
</organism>
<reference evidence="3" key="1">
    <citation type="journal article" date="2012" name="Nature">
        <title>A physical, genetic and functional sequence assembly of the barley genome.</title>
        <authorList>
            <consortium name="The International Barley Genome Sequencing Consortium"/>
            <person name="Mayer K.F."/>
            <person name="Waugh R."/>
            <person name="Brown J.W."/>
            <person name="Schulman A."/>
            <person name="Langridge P."/>
            <person name="Platzer M."/>
            <person name="Fincher G.B."/>
            <person name="Muehlbauer G.J."/>
            <person name="Sato K."/>
            <person name="Close T.J."/>
            <person name="Wise R.P."/>
            <person name="Stein N."/>
        </authorList>
    </citation>
    <scope>NUCLEOTIDE SEQUENCE [LARGE SCALE GENOMIC DNA]</scope>
    <source>
        <strain evidence="3">cv. Morex</strain>
    </source>
</reference>
<accession>A0A8I6YDB8</accession>
<dbReference type="Gramene" id="HORVU.MOREX.r2.7HG0555420.1">
    <property type="protein sequence ID" value="HORVU.MOREX.r2.7HG0555420.1.CDS.1"/>
    <property type="gene ID" value="HORVU.MOREX.r2.7HG0555420"/>
</dbReference>
<proteinExistence type="predicted"/>
<feature type="compositionally biased region" description="Low complexity" evidence="1">
    <location>
        <begin position="9"/>
        <end position="26"/>
    </location>
</feature>
<dbReference type="AlphaFoldDB" id="A0A8I6YDB8"/>
<reference evidence="2" key="2">
    <citation type="submission" date="2020-10" db="EMBL/GenBank/DDBJ databases">
        <authorList>
            <person name="Scholz U."/>
            <person name="Mascher M."/>
            <person name="Fiebig A."/>
        </authorList>
    </citation>
    <scope>NUCLEOTIDE SEQUENCE [LARGE SCALE GENOMIC DNA]</scope>
    <source>
        <strain evidence="2">cv. Morex</strain>
    </source>
</reference>
<name>A0A8I6YDB8_HORVV</name>
<evidence type="ECO:0000256" key="1">
    <source>
        <dbReference type="SAM" id="MobiDB-lite"/>
    </source>
</evidence>
<feature type="compositionally biased region" description="Pro residues" evidence="1">
    <location>
        <begin position="88"/>
        <end position="101"/>
    </location>
</feature>
<sequence length="148" mass="15668">MDQPKKQQPTVAPSRAAPAAAAKKSTSTLLDAFEVDCIRRELESLLLKQNAGEGTASRSSEAAAEILGISRRHRHSSKKTSSAKNAIPAPPPPPPPPPPPAKKLSGGGTGLRLGKHAVKLCSGALAVFSPVENRRRPRRAGYREVEKV</sequence>
<reference evidence="2" key="3">
    <citation type="submission" date="2022-01" db="UniProtKB">
        <authorList>
            <consortium name="EnsemblPlants"/>
        </authorList>
    </citation>
    <scope>IDENTIFICATION</scope>
    <source>
        <strain evidence="2">subsp. vulgare</strain>
    </source>
</reference>
<keyword evidence="3" id="KW-1185">Reference proteome</keyword>
<feature type="region of interest" description="Disordered" evidence="1">
    <location>
        <begin position="1"/>
        <end position="26"/>
    </location>
</feature>
<feature type="region of interest" description="Disordered" evidence="1">
    <location>
        <begin position="48"/>
        <end position="112"/>
    </location>
</feature>